<dbReference type="Proteomes" id="UP000297703">
    <property type="component" value="Unassembled WGS sequence"/>
</dbReference>
<dbReference type="AlphaFoldDB" id="A0A4D9F5J9"/>
<evidence type="ECO:0000256" key="1">
    <source>
        <dbReference type="SAM" id="MobiDB-lite"/>
    </source>
</evidence>
<feature type="compositionally biased region" description="Polar residues" evidence="1">
    <location>
        <begin position="101"/>
        <end position="111"/>
    </location>
</feature>
<protein>
    <submittedName>
        <fullName evidence="2">Ras-related protein Rab-11A</fullName>
    </submittedName>
</protein>
<evidence type="ECO:0000313" key="3">
    <source>
        <dbReference type="Proteomes" id="UP000297703"/>
    </source>
</evidence>
<reference evidence="2 3" key="1">
    <citation type="submission" date="2019-04" db="EMBL/GenBank/DDBJ databases">
        <title>Draft genome of the big-headed turtle Platysternon megacephalum.</title>
        <authorList>
            <person name="Gong S."/>
        </authorList>
    </citation>
    <scope>NUCLEOTIDE SEQUENCE [LARGE SCALE GENOMIC DNA]</scope>
    <source>
        <strain evidence="2">DO16091913</strain>
        <tissue evidence="2">Muscle</tissue>
    </source>
</reference>
<reference evidence="2 3" key="2">
    <citation type="submission" date="2019-04" db="EMBL/GenBank/DDBJ databases">
        <title>The genome sequence of big-headed turtle.</title>
        <authorList>
            <person name="Gong S."/>
        </authorList>
    </citation>
    <scope>NUCLEOTIDE SEQUENCE [LARGE SCALE GENOMIC DNA]</scope>
    <source>
        <strain evidence="2">DO16091913</strain>
        <tissue evidence="2">Muscle</tissue>
    </source>
</reference>
<name>A0A4D9F5J9_9SAUR</name>
<feature type="region of interest" description="Disordered" evidence="1">
    <location>
        <begin position="90"/>
        <end position="111"/>
    </location>
</feature>
<sequence length="111" mass="11944">MWSLYGVRRRRSSRKYGDGAENGTSRRGCKIHKPPKKPTCLVTGVGEKGRSLLRVNHVAPTTPGKLLISLHPRSPTGPIAVASGQVLRDERSHGSAGRLVTLSSDVSKPHA</sequence>
<organism evidence="2 3">
    <name type="scientific">Platysternon megacephalum</name>
    <name type="common">big-headed turtle</name>
    <dbReference type="NCBI Taxonomy" id="55544"/>
    <lineage>
        <taxon>Eukaryota</taxon>
        <taxon>Metazoa</taxon>
        <taxon>Chordata</taxon>
        <taxon>Craniata</taxon>
        <taxon>Vertebrata</taxon>
        <taxon>Euteleostomi</taxon>
        <taxon>Archelosauria</taxon>
        <taxon>Testudinata</taxon>
        <taxon>Testudines</taxon>
        <taxon>Cryptodira</taxon>
        <taxon>Durocryptodira</taxon>
        <taxon>Testudinoidea</taxon>
        <taxon>Platysternidae</taxon>
        <taxon>Platysternon</taxon>
    </lineage>
</organism>
<comment type="caution">
    <text evidence="2">The sequence shown here is derived from an EMBL/GenBank/DDBJ whole genome shotgun (WGS) entry which is preliminary data.</text>
</comment>
<dbReference type="EMBL" id="QXTE01000016">
    <property type="protein sequence ID" value="TFK13320.1"/>
    <property type="molecule type" value="Genomic_DNA"/>
</dbReference>
<feature type="region of interest" description="Disordered" evidence="1">
    <location>
        <begin position="1"/>
        <end position="35"/>
    </location>
</feature>
<gene>
    <name evidence="2" type="ORF">DR999_PMT03273</name>
</gene>
<accession>A0A4D9F5J9</accession>
<proteinExistence type="predicted"/>
<keyword evidence="3" id="KW-1185">Reference proteome</keyword>
<evidence type="ECO:0000313" key="2">
    <source>
        <dbReference type="EMBL" id="TFK13320.1"/>
    </source>
</evidence>